<dbReference type="Pfam" id="PF02589">
    <property type="entry name" value="LUD_dom"/>
    <property type="match status" value="1"/>
</dbReference>
<proteinExistence type="predicted"/>
<dbReference type="InterPro" id="IPR009051">
    <property type="entry name" value="Helical_ferredxn"/>
</dbReference>
<dbReference type="NCBIfam" id="TIGR00273">
    <property type="entry name" value="LutB/LldF family L-lactate oxidation iron-sulfur protein"/>
    <property type="match status" value="1"/>
</dbReference>
<dbReference type="InterPro" id="IPR003741">
    <property type="entry name" value="LUD_dom"/>
</dbReference>
<keyword evidence="1" id="KW-0813">Transport</keyword>
<dbReference type="InterPro" id="IPR037171">
    <property type="entry name" value="NagB/RpiA_transferase-like"/>
</dbReference>
<evidence type="ECO:0000256" key="4">
    <source>
        <dbReference type="ARBA" id="ARBA00022982"/>
    </source>
</evidence>
<dbReference type="AlphaFoldDB" id="A0A381XY25"/>
<protein>
    <recommendedName>
        <fullName evidence="5">4Fe-4S ferredoxin-type domain-containing protein</fullName>
    </recommendedName>
</protein>
<dbReference type="PROSITE" id="PS51379">
    <property type="entry name" value="4FE4S_FER_2"/>
    <property type="match status" value="1"/>
</dbReference>
<keyword evidence="2" id="KW-0479">Metal-binding</keyword>
<feature type="domain" description="4Fe-4S ferredoxin-type" evidence="5">
    <location>
        <begin position="298"/>
        <end position="320"/>
    </location>
</feature>
<dbReference type="Pfam" id="PF13183">
    <property type="entry name" value="Fer4_8"/>
    <property type="match status" value="1"/>
</dbReference>
<dbReference type="PANTHER" id="PTHR47153:SF2">
    <property type="entry name" value="LACTATE UTILIZATION PROTEIN B"/>
    <property type="match status" value="1"/>
</dbReference>
<dbReference type="InterPro" id="IPR024185">
    <property type="entry name" value="FTHF_cligase-like_sf"/>
</dbReference>
<dbReference type="InterPro" id="IPR004452">
    <property type="entry name" value="LutB/LldF"/>
</dbReference>
<accession>A0A381XY25</accession>
<sequence length="474" mass="52259">VTKNFDMKSKETLLDPQIQKNLAGLYGGFHSARIKASSDTADWEELQTKGREIKKHVINHLDQYLELLESNVISSGGNVHFAETAEDATKYVINLARKKGVRTVVKSKSMLSEEMSLNEELIKYGIDPYETDLGEYIVQLAEETPYHIIAPAIHKSRQEVSKLFADKIGTNHTESIETLTLEARDQLRDKFIQADMGITGGNFLVAETGTLALVSNEGNGRMCTSMPPIHVAIVGMEKIIPSMEDLGTFLRLLIRSATGQWISSYVTMVSGPRGSTDIDGPEEFHLVIVDNGRSKMLADPHLREALYCLRCGACLNACPVYRKVGGHSYGWVYPGPIGSIVSPILTGLSDAKDLPFASSLCGACKEACPVKIDIPRMLLYLRNQLAEGKDYPDQQSVGLGERVVSKFLSSLLSNSKAVGFLLRSANLIATIAPFVRKPFPPSWTKSRESPTLAKKTFVDQWVSLDLDGSLRKKH</sequence>
<keyword evidence="2" id="KW-0408">Iron</keyword>
<evidence type="ECO:0000313" key="6">
    <source>
        <dbReference type="EMBL" id="SVA69664.1"/>
    </source>
</evidence>
<evidence type="ECO:0000259" key="5">
    <source>
        <dbReference type="PROSITE" id="PS51379"/>
    </source>
</evidence>
<evidence type="ECO:0000256" key="3">
    <source>
        <dbReference type="ARBA" id="ARBA00022737"/>
    </source>
</evidence>
<dbReference type="Gene3D" id="3.40.50.10420">
    <property type="entry name" value="NagB/RpiA/CoA transferase-like"/>
    <property type="match status" value="1"/>
</dbReference>
<organism evidence="6">
    <name type="scientific">marine metagenome</name>
    <dbReference type="NCBI Taxonomy" id="408172"/>
    <lineage>
        <taxon>unclassified sequences</taxon>
        <taxon>metagenomes</taxon>
        <taxon>ecological metagenomes</taxon>
    </lineage>
</organism>
<dbReference type="Gene3D" id="1.10.1060.10">
    <property type="entry name" value="Alpha-helical ferredoxin"/>
    <property type="match status" value="1"/>
</dbReference>
<evidence type="ECO:0000256" key="1">
    <source>
        <dbReference type="ARBA" id="ARBA00022448"/>
    </source>
</evidence>
<dbReference type="PANTHER" id="PTHR47153">
    <property type="entry name" value="LACTATE UTILIZATION PROTEIN B"/>
    <property type="match status" value="1"/>
</dbReference>
<dbReference type="GO" id="GO:0006089">
    <property type="term" value="P:lactate metabolic process"/>
    <property type="evidence" value="ECO:0007669"/>
    <property type="project" value="InterPro"/>
</dbReference>
<dbReference type="GO" id="GO:0051539">
    <property type="term" value="F:4 iron, 4 sulfur cluster binding"/>
    <property type="evidence" value="ECO:0007669"/>
    <property type="project" value="UniProtKB-KW"/>
</dbReference>
<keyword evidence="3" id="KW-0677">Repeat</keyword>
<keyword evidence="2" id="KW-0004">4Fe-4S</keyword>
<dbReference type="SUPFAM" id="SSF46548">
    <property type="entry name" value="alpha-helical ferredoxin"/>
    <property type="match status" value="1"/>
</dbReference>
<gene>
    <name evidence="6" type="ORF">METZ01_LOCUS122518</name>
</gene>
<dbReference type="InterPro" id="IPR017896">
    <property type="entry name" value="4Fe4S_Fe-S-bd"/>
</dbReference>
<evidence type="ECO:0000256" key="2">
    <source>
        <dbReference type="ARBA" id="ARBA00022485"/>
    </source>
</evidence>
<keyword evidence="4" id="KW-0249">Electron transport</keyword>
<dbReference type="InterPro" id="IPR017900">
    <property type="entry name" value="4Fe4S_Fe_S_CS"/>
</dbReference>
<feature type="non-terminal residue" evidence="6">
    <location>
        <position position="1"/>
    </location>
</feature>
<reference evidence="6" key="1">
    <citation type="submission" date="2018-05" db="EMBL/GenBank/DDBJ databases">
        <authorList>
            <person name="Lanie J.A."/>
            <person name="Ng W.-L."/>
            <person name="Kazmierczak K.M."/>
            <person name="Andrzejewski T.M."/>
            <person name="Davidsen T.M."/>
            <person name="Wayne K.J."/>
            <person name="Tettelin H."/>
            <person name="Glass J.I."/>
            <person name="Rusch D."/>
            <person name="Podicherti R."/>
            <person name="Tsui H.-C.T."/>
            <person name="Winkler M.E."/>
        </authorList>
    </citation>
    <scope>NUCLEOTIDE SEQUENCE</scope>
</reference>
<dbReference type="EMBL" id="UINC01016796">
    <property type="protein sequence ID" value="SVA69664.1"/>
    <property type="molecule type" value="Genomic_DNA"/>
</dbReference>
<dbReference type="SUPFAM" id="SSF100950">
    <property type="entry name" value="NagB/RpiA/CoA transferase-like"/>
    <property type="match status" value="1"/>
</dbReference>
<name>A0A381XY25_9ZZZZ</name>
<keyword evidence="2" id="KW-0411">Iron-sulfur</keyword>
<dbReference type="PROSITE" id="PS00198">
    <property type="entry name" value="4FE4S_FER_1"/>
    <property type="match status" value="1"/>
</dbReference>